<dbReference type="AlphaFoldDB" id="A0A2S1LNI8"/>
<keyword evidence="1" id="KW-0732">Signal</keyword>
<keyword evidence="3" id="KW-1185">Reference proteome</keyword>
<dbReference type="Proteomes" id="UP000244677">
    <property type="component" value="Chromosome"/>
</dbReference>
<dbReference type="KEGG" id="fki:FK004_08620"/>
<organism evidence="2 3">
    <name type="scientific">Flavobacterium kingsejongi</name>
    <dbReference type="NCBI Taxonomy" id="1678728"/>
    <lineage>
        <taxon>Bacteria</taxon>
        <taxon>Pseudomonadati</taxon>
        <taxon>Bacteroidota</taxon>
        <taxon>Flavobacteriia</taxon>
        <taxon>Flavobacteriales</taxon>
        <taxon>Flavobacteriaceae</taxon>
        <taxon>Flavobacterium</taxon>
    </lineage>
</organism>
<dbReference type="SUPFAM" id="SSF48452">
    <property type="entry name" value="TPR-like"/>
    <property type="match status" value="2"/>
</dbReference>
<dbReference type="Gene3D" id="1.25.40.10">
    <property type="entry name" value="Tetratricopeptide repeat domain"/>
    <property type="match status" value="2"/>
</dbReference>
<reference evidence="2 3" key="1">
    <citation type="submission" date="2017-04" db="EMBL/GenBank/DDBJ databases">
        <title>Complete genome sequence of Flavobacterium kingsejong AJ004.</title>
        <authorList>
            <person name="Lee P.C."/>
        </authorList>
    </citation>
    <scope>NUCLEOTIDE SEQUENCE [LARGE SCALE GENOMIC DNA]</scope>
    <source>
        <strain evidence="2 3">AJ004</strain>
    </source>
</reference>
<feature type="signal peptide" evidence="1">
    <location>
        <begin position="1"/>
        <end position="18"/>
    </location>
</feature>
<dbReference type="Pfam" id="PF13432">
    <property type="entry name" value="TPR_16"/>
    <property type="match status" value="1"/>
</dbReference>
<evidence type="ECO:0000313" key="2">
    <source>
        <dbReference type="EMBL" id="AWG25294.1"/>
    </source>
</evidence>
<gene>
    <name evidence="2" type="ORF">FK004_08620</name>
</gene>
<dbReference type="InterPro" id="IPR011990">
    <property type="entry name" value="TPR-like_helical_dom_sf"/>
</dbReference>
<proteinExistence type="predicted"/>
<accession>A0A2S1LNI8</accession>
<protein>
    <submittedName>
        <fullName evidence="2">Uncharacterized protein</fullName>
    </submittedName>
</protein>
<evidence type="ECO:0000313" key="3">
    <source>
        <dbReference type="Proteomes" id="UP000244677"/>
    </source>
</evidence>
<evidence type="ECO:0000256" key="1">
    <source>
        <dbReference type="SAM" id="SignalP"/>
    </source>
</evidence>
<sequence>MLKLVILFIFWLPFAAFAQSDLEKAKALFHQEKYEQASVLFEKLDRENPDDVLINEYLGDCAGHQQHWDKALQYYKKLKALQPKSATYQYKYGGALGMKAKGSNAFKAVGMIDGIRTSFENAIRLQPNHIEARWALLTLYLELPGIIGGSEAKAKQYAGQLLVLSPVDGYLAQGRIDEYFKRYAAAEENYKKAIAVGGSKVTYQILAELYSKKMKLPEKAKAVMTRYQNTKE</sequence>
<name>A0A2S1LNI8_9FLAO</name>
<dbReference type="EMBL" id="CP020919">
    <property type="protein sequence ID" value="AWG25294.1"/>
    <property type="molecule type" value="Genomic_DNA"/>
</dbReference>
<dbReference type="OrthoDB" id="1416278at2"/>
<feature type="chain" id="PRO_5015676799" evidence="1">
    <location>
        <begin position="19"/>
        <end position="232"/>
    </location>
</feature>